<dbReference type="Gene3D" id="3.90.180.10">
    <property type="entry name" value="Medium-chain alcohol dehydrogenases, catalytic domain"/>
    <property type="match status" value="2"/>
</dbReference>
<feature type="domain" description="Enoyl reductase (ER)" evidence="6">
    <location>
        <begin position="14"/>
        <end position="312"/>
    </location>
</feature>
<evidence type="ECO:0000256" key="1">
    <source>
        <dbReference type="ARBA" id="ARBA00001947"/>
    </source>
</evidence>
<accession>A0ABS3W914</accession>
<comment type="similarity">
    <text evidence="2">Belongs to the zinc-containing alcohol dehydrogenase family.</text>
</comment>
<name>A0ABS3W914_9BACL</name>
<dbReference type="Pfam" id="PF00107">
    <property type="entry name" value="ADH_zinc_N"/>
    <property type="match status" value="1"/>
</dbReference>
<dbReference type="RefSeq" id="WP_208847740.1">
    <property type="nucleotide sequence ID" value="NZ_JAGGDJ010000005.1"/>
</dbReference>
<dbReference type="InterPro" id="IPR020843">
    <property type="entry name" value="ER"/>
</dbReference>
<proteinExistence type="inferred from homology"/>
<dbReference type="SUPFAM" id="SSF50129">
    <property type="entry name" value="GroES-like"/>
    <property type="match status" value="1"/>
</dbReference>
<dbReference type="PANTHER" id="PTHR43350:SF19">
    <property type="entry name" value="D-GULOSIDE 3-DEHYDROGENASE"/>
    <property type="match status" value="1"/>
</dbReference>
<evidence type="ECO:0000256" key="3">
    <source>
        <dbReference type="ARBA" id="ARBA00022723"/>
    </source>
</evidence>
<evidence type="ECO:0000256" key="4">
    <source>
        <dbReference type="ARBA" id="ARBA00022833"/>
    </source>
</evidence>
<dbReference type="Proteomes" id="UP000670947">
    <property type="component" value="Unassembled WGS sequence"/>
</dbReference>
<dbReference type="Gene3D" id="3.40.50.720">
    <property type="entry name" value="NAD(P)-binding Rossmann-like Domain"/>
    <property type="match status" value="1"/>
</dbReference>
<sequence length="356" mass="38610">MPHQLIAVAPRKAALLPYEETAGLRPGHVRVRVDYASPKHGSELAAFRGVSPFVTDYYDDGWRAFLPREAAEPQEKFGEWNLGNQYVGVVTEVAPDVKQFAVGDRVCGYSGIRETVVAHPDHLLRVPDGMSWKSAVCYDPAHFALGGIRDAHIRVGDRVAVFGLGAIGQLAAQMAKLAGASYVAVVDPIAKRREVAMRAGADVCYDPTVDDVGLLLKQDTEKLGVDAVIETSANEFALQHALRGLAYGGAIAFVGWARPFKGGGMDWGREAHFNNAKLVFSRACSEPNPDHPRWDFKRIREASWNLLAAGKIDCEAIINPVVPFGQAAEAYETYVDQQPEASIKLGVSLTGEGLSQ</sequence>
<gene>
    <name evidence="7" type="ORF">I8J29_11455</name>
</gene>
<comment type="caution">
    <text evidence="7">The sequence shown here is derived from an EMBL/GenBank/DDBJ whole genome shotgun (WGS) entry which is preliminary data.</text>
</comment>
<evidence type="ECO:0000256" key="5">
    <source>
        <dbReference type="ARBA" id="ARBA00023002"/>
    </source>
</evidence>
<reference evidence="7 8" key="1">
    <citation type="submission" date="2021-03" db="EMBL/GenBank/DDBJ databases">
        <title>Paenibacillus artemisicola MWE-103 whole genome sequence.</title>
        <authorList>
            <person name="Ham Y.J."/>
        </authorList>
    </citation>
    <scope>NUCLEOTIDE SEQUENCE [LARGE SCALE GENOMIC DNA]</scope>
    <source>
        <strain evidence="7 8">MWE-103</strain>
    </source>
</reference>
<dbReference type="PANTHER" id="PTHR43350">
    <property type="entry name" value="NAD-DEPENDENT ALCOHOL DEHYDROGENASE"/>
    <property type="match status" value="1"/>
</dbReference>
<dbReference type="CDD" id="cd08255">
    <property type="entry name" value="2-desacetyl-2-hydroxyethyl_bacteriochlorophyllide_like"/>
    <property type="match status" value="1"/>
</dbReference>
<dbReference type="EMBL" id="JAGGDJ010000005">
    <property type="protein sequence ID" value="MBO7744817.1"/>
    <property type="molecule type" value="Genomic_DNA"/>
</dbReference>
<evidence type="ECO:0000259" key="6">
    <source>
        <dbReference type="SMART" id="SM00829"/>
    </source>
</evidence>
<evidence type="ECO:0000313" key="7">
    <source>
        <dbReference type="EMBL" id="MBO7744817.1"/>
    </source>
</evidence>
<keyword evidence="3" id="KW-0479">Metal-binding</keyword>
<dbReference type="SMART" id="SM00829">
    <property type="entry name" value="PKS_ER"/>
    <property type="match status" value="1"/>
</dbReference>
<keyword evidence="5" id="KW-0560">Oxidoreductase</keyword>
<protein>
    <submittedName>
        <fullName evidence="7">Zinc-binding alcohol dehydrogenase</fullName>
    </submittedName>
</protein>
<dbReference type="InterPro" id="IPR036291">
    <property type="entry name" value="NAD(P)-bd_dom_sf"/>
</dbReference>
<evidence type="ECO:0000313" key="8">
    <source>
        <dbReference type="Proteomes" id="UP000670947"/>
    </source>
</evidence>
<organism evidence="7 8">
    <name type="scientific">Paenibacillus artemisiicola</name>
    <dbReference type="NCBI Taxonomy" id="1172618"/>
    <lineage>
        <taxon>Bacteria</taxon>
        <taxon>Bacillati</taxon>
        <taxon>Bacillota</taxon>
        <taxon>Bacilli</taxon>
        <taxon>Bacillales</taxon>
        <taxon>Paenibacillaceae</taxon>
        <taxon>Paenibacillus</taxon>
    </lineage>
</organism>
<evidence type="ECO:0000256" key="2">
    <source>
        <dbReference type="ARBA" id="ARBA00008072"/>
    </source>
</evidence>
<comment type="cofactor">
    <cofactor evidence="1">
        <name>Zn(2+)</name>
        <dbReference type="ChEBI" id="CHEBI:29105"/>
    </cofactor>
</comment>
<keyword evidence="8" id="KW-1185">Reference proteome</keyword>
<dbReference type="InterPro" id="IPR011032">
    <property type="entry name" value="GroES-like_sf"/>
</dbReference>
<dbReference type="InterPro" id="IPR013149">
    <property type="entry name" value="ADH-like_C"/>
</dbReference>
<dbReference type="SUPFAM" id="SSF51735">
    <property type="entry name" value="NAD(P)-binding Rossmann-fold domains"/>
    <property type="match status" value="1"/>
</dbReference>
<keyword evidence="4" id="KW-0862">Zinc</keyword>